<dbReference type="AlphaFoldDB" id="A0A4S2CYY7"/>
<dbReference type="Pfam" id="PF13503">
    <property type="entry name" value="DUF4123"/>
    <property type="match status" value="1"/>
</dbReference>
<accession>A0A4S2CYY7</accession>
<proteinExistence type="predicted"/>
<dbReference type="OrthoDB" id="6184033at2"/>
<comment type="caution">
    <text evidence="2">The sequence shown here is derived from an EMBL/GenBank/DDBJ whole genome shotgun (WGS) entry which is preliminary data.</text>
</comment>
<name>A0A4S2CYY7_STEMA</name>
<feature type="domain" description="DUF4123" evidence="1">
    <location>
        <begin position="13"/>
        <end position="94"/>
    </location>
</feature>
<sequence>MSSPAAFALVDSAAAPWLIVLPAGSIQRPVHHWMNSLGQSAAGVTTLTASVPFGVLFQHLQAQLDIALPDGSLALMRFYDPRAWLRYCDVLTTLQRLTLLGPVQEWQVTVQGQFWRVSRADLERTQEAVDAAAER</sequence>
<dbReference type="Proteomes" id="UP000306631">
    <property type="component" value="Unassembled WGS sequence"/>
</dbReference>
<gene>
    <name evidence="2" type="ORF">E5352_10780</name>
</gene>
<evidence type="ECO:0000259" key="1">
    <source>
        <dbReference type="Pfam" id="PF13503"/>
    </source>
</evidence>
<protein>
    <submittedName>
        <fullName evidence="2">DUF4123 domain-containing protein</fullName>
    </submittedName>
</protein>
<dbReference type="RefSeq" id="WP_136005142.1">
    <property type="nucleotide sequence ID" value="NZ_SRYW01000008.1"/>
</dbReference>
<evidence type="ECO:0000313" key="2">
    <source>
        <dbReference type="EMBL" id="TGY33856.1"/>
    </source>
</evidence>
<dbReference type="EMBL" id="SRYW01000008">
    <property type="protein sequence ID" value="TGY33856.1"/>
    <property type="molecule type" value="Genomic_DNA"/>
</dbReference>
<evidence type="ECO:0000313" key="3">
    <source>
        <dbReference type="Proteomes" id="UP000306631"/>
    </source>
</evidence>
<organism evidence="2 3">
    <name type="scientific">Stenotrophomonas maltophilia</name>
    <name type="common">Pseudomonas maltophilia</name>
    <name type="synonym">Xanthomonas maltophilia</name>
    <dbReference type="NCBI Taxonomy" id="40324"/>
    <lineage>
        <taxon>Bacteria</taxon>
        <taxon>Pseudomonadati</taxon>
        <taxon>Pseudomonadota</taxon>
        <taxon>Gammaproteobacteria</taxon>
        <taxon>Lysobacterales</taxon>
        <taxon>Lysobacteraceae</taxon>
        <taxon>Stenotrophomonas</taxon>
        <taxon>Stenotrophomonas maltophilia group</taxon>
    </lineage>
</organism>
<reference evidence="2 3" key="1">
    <citation type="submission" date="2019-04" db="EMBL/GenBank/DDBJ databases">
        <title>Microbes associate with the intestines of laboratory mice.</title>
        <authorList>
            <person name="Navarre W."/>
            <person name="Wong E."/>
            <person name="Huang K."/>
            <person name="Tropini C."/>
            <person name="Ng K."/>
            <person name="Yu B."/>
        </authorList>
    </citation>
    <scope>NUCLEOTIDE SEQUENCE [LARGE SCALE GENOMIC DNA]</scope>
    <source>
        <strain evidence="2 3">NM62_B4-13</strain>
    </source>
</reference>
<dbReference type="InterPro" id="IPR025391">
    <property type="entry name" value="DUF4123"/>
</dbReference>